<protein>
    <submittedName>
        <fullName evidence="2">Uncharacterized protein</fullName>
    </submittedName>
</protein>
<evidence type="ECO:0000313" key="3">
    <source>
        <dbReference type="Proteomes" id="UP000029078"/>
    </source>
</evidence>
<feature type="transmembrane region" description="Helical" evidence="1">
    <location>
        <begin position="21"/>
        <end position="41"/>
    </location>
</feature>
<organism evidence="2 3">
    <name type="scientific">Bifidobacterium ruminantium</name>
    <dbReference type="NCBI Taxonomy" id="78346"/>
    <lineage>
        <taxon>Bacteria</taxon>
        <taxon>Bacillati</taxon>
        <taxon>Actinomycetota</taxon>
        <taxon>Actinomycetes</taxon>
        <taxon>Bifidobacteriales</taxon>
        <taxon>Bifidobacteriaceae</taxon>
        <taxon>Bifidobacterium</taxon>
    </lineage>
</organism>
<keyword evidence="1" id="KW-1133">Transmembrane helix</keyword>
<reference evidence="2 3" key="1">
    <citation type="submission" date="2014-03" db="EMBL/GenBank/DDBJ databases">
        <title>Genomics of Bifidobacteria.</title>
        <authorList>
            <person name="Ventura M."/>
            <person name="Milani C."/>
            <person name="Lugli G.A."/>
        </authorList>
    </citation>
    <scope>NUCLEOTIDE SEQUENCE [LARGE SCALE GENOMIC DNA]</scope>
    <source>
        <strain evidence="2 3">LMG 21811</strain>
    </source>
</reference>
<sequence>MPRSSRKSSMRNPMGSMSTKAKVIAIIVAVVVIMVGTIIGYRKIGGIFNPKKAEPEITTTIVSRQLQTMQDLTTAKENDYGFEKFSEGKIAHVNKKKFTMFYSYEIRAGVDLAKADIKVHDDTRTISITLPKATLQSVSVDPDSLRFFDSESSLFNGNGVADTAEALKHAKKSAADKASKSKLLQEADKQAKQIVEKAYSPIAKADGYKVQVQLASE</sequence>
<keyword evidence="1" id="KW-0812">Transmembrane</keyword>
<comment type="caution">
    <text evidence="2">The sequence shown here is derived from an EMBL/GenBank/DDBJ whole genome shotgun (WGS) entry which is preliminary data.</text>
</comment>
<dbReference type="EMBL" id="JGZL01000008">
    <property type="protein sequence ID" value="KFI89477.1"/>
    <property type="molecule type" value="Genomic_DNA"/>
</dbReference>
<evidence type="ECO:0000313" key="2">
    <source>
        <dbReference type="EMBL" id="KFI89477.1"/>
    </source>
</evidence>
<gene>
    <name evidence="2" type="ORF">BRUM_1260</name>
</gene>
<dbReference type="eggNOG" id="ENOG50313N4">
    <property type="taxonomic scope" value="Bacteria"/>
</dbReference>
<evidence type="ECO:0000256" key="1">
    <source>
        <dbReference type="SAM" id="Phobius"/>
    </source>
</evidence>
<dbReference type="STRING" id="78346.BRUM_1260"/>
<proteinExistence type="predicted"/>
<dbReference type="AlphaFoldDB" id="A0A087D1S7"/>
<keyword evidence="1" id="KW-0472">Membrane</keyword>
<dbReference type="Pfam" id="PF14014">
    <property type="entry name" value="DUF4230"/>
    <property type="match status" value="1"/>
</dbReference>
<name>A0A087D1S7_BIFRU</name>
<accession>A0A087D1S7</accession>
<keyword evidence="3" id="KW-1185">Reference proteome</keyword>
<dbReference type="InterPro" id="IPR025324">
    <property type="entry name" value="DUF4230"/>
</dbReference>
<dbReference type="Proteomes" id="UP000029078">
    <property type="component" value="Unassembled WGS sequence"/>
</dbReference>